<dbReference type="EMBL" id="AP023092">
    <property type="protein sequence ID" value="BCE29931.1"/>
    <property type="molecule type" value="Genomic_DNA"/>
</dbReference>
<dbReference type="EMBL" id="AP023096">
    <property type="protein sequence ID" value="BCE64966.1"/>
    <property type="molecule type" value="Genomic_DNA"/>
</dbReference>
<evidence type="ECO:0000313" key="2">
    <source>
        <dbReference type="EMBL" id="BCE29931.1"/>
    </source>
</evidence>
<reference evidence="6" key="7">
    <citation type="submission" date="2020-05" db="EMBL/GenBank/DDBJ databases">
        <title>Complete genome sequence of Bradyrhizobium diazoefficiens XF8 isolated from soybean nodule.</title>
        <authorList>
            <person name="Noda R."/>
            <person name="Kakizaki K."/>
            <person name="Minamisawa K."/>
        </authorList>
    </citation>
    <scope>NUCLEOTIDE SEQUENCE</scope>
    <source>
        <strain evidence="6">XF8</strain>
    </source>
</reference>
<accession>A0A809ZXH7</accession>
<dbReference type="AlphaFoldDB" id="A0A809ZXH7"/>
<evidence type="ECO:0000313" key="7">
    <source>
        <dbReference type="EMBL" id="BCE82271.1"/>
    </source>
</evidence>
<organism evidence="4">
    <name type="scientific">Bradyrhizobium diazoefficiens</name>
    <dbReference type="NCBI Taxonomy" id="1355477"/>
    <lineage>
        <taxon>Bacteria</taxon>
        <taxon>Pseudomonadati</taxon>
        <taxon>Pseudomonadota</taxon>
        <taxon>Alphaproteobacteria</taxon>
        <taxon>Hyphomicrobiales</taxon>
        <taxon>Nitrobacteraceae</taxon>
        <taxon>Bradyrhizobium</taxon>
    </lineage>
</organism>
<proteinExistence type="predicted"/>
<evidence type="ECO:0000313" key="1">
    <source>
        <dbReference type="EMBL" id="BCE21118.1"/>
    </source>
</evidence>
<protein>
    <submittedName>
        <fullName evidence="4">Uncharacterized protein</fullName>
    </submittedName>
</protein>
<dbReference type="EMBL" id="AP023097">
    <property type="protein sequence ID" value="BCE73541.1"/>
    <property type="molecule type" value="Genomic_DNA"/>
</dbReference>
<reference evidence="4" key="5">
    <citation type="submission" date="2020-05" db="EMBL/GenBank/DDBJ databases">
        <title>Complete genome sequence of Bradyrhizobium diazoefficiens XF5 isolated from soybean nodule.</title>
        <authorList>
            <person name="Noda R."/>
            <person name="Kakizaki K."/>
            <person name="Minamisawa K."/>
        </authorList>
    </citation>
    <scope>NUCLEOTIDE SEQUENCE</scope>
    <source>
        <strain evidence="4">XF5</strain>
    </source>
</reference>
<reference evidence="1" key="1">
    <citation type="submission" date="2020-05" db="EMBL/GenBank/DDBJ databases">
        <title>Complete genome sequence of Bradyrhizobium diazoefficiens XF1 isolated from soybean nodule.</title>
        <authorList>
            <person name="Noda R."/>
            <person name="Kakizaki K."/>
            <person name="Minamisawa K."/>
        </authorList>
    </citation>
    <scope>NUCLEOTIDE SEQUENCE</scope>
    <source>
        <strain evidence="1">XF1</strain>
    </source>
</reference>
<sequence length="44" mass="4925">MRPMRSLSAPTSTAEKNADTLAPIRISDEVWFGTALMTFRKLGR</sequence>
<evidence type="ECO:0000313" key="6">
    <source>
        <dbReference type="EMBL" id="BCE73541.1"/>
    </source>
</evidence>
<dbReference type="EMBL" id="AP023094">
    <property type="protein sequence ID" value="BCE47365.1"/>
    <property type="molecule type" value="Genomic_DNA"/>
</dbReference>
<reference evidence="2" key="3">
    <citation type="submission" date="2020-05" db="EMBL/GenBank/DDBJ databases">
        <title>Complete genome sequence of Bradyrhizobium diazoefficiens XF2 isolated from soybean nodule.</title>
        <authorList>
            <person name="Noda R."/>
            <person name="Kakizaki K."/>
            <person name="Minamisawa K."/>
        </authorList>
    </citation>
    <scope>NUCLEOTIDE SEQUENCE</scope>
    <source>
        <strain evidence="2">XF2</strain>
    </source>
</reference>
<reference evidence="3" key="4">
    <citation type="submission" date="2020-05" db="EMBL/GenBank/DDBJ databases">
        <title>Complete genome sequence of Bradyrhizobium diazoefficiens XF4 isolated from soybean nodule.</title>
        <authorList>
            <person name="Noda R."/>
            <person name="Kakizaki K."/>
            <person name="Minamisawa K."/>
        </authorList>
    </citation>
    <scope>NUCLEOTIDE SEQUENCE</scope>
    <source>
        <strain evidence="3">XF4</strain>
    </source>
</reference>
<name>A0A809ZXH7_9BRAD</name>
<dbReference type="EMBL" id="AP023095">
    <property type="protein sequence ID" value="BCE56227.1"/>
    <property type="molecule type" value="Genomic_DNA"/>
</dbReference>
<evidence type="ECO:0000313" key="3">
    <source>
        <dbReference type="EMBL" id="BCE47365.1"/>
    </source>
</evidence>
<reference evidence="7" key="8">
    <citation type="submission" date="2020-05" db="EMBL/GenBank/DDBJ databases">
        <title>Complete genome sequence of Bradyrhizobium diazoefficiens XF9 isolated from soybean nodule.</title>
        <authorList>
            <person name="Noda R."/>
            <person name="Kakizaki K."/>
            <person name="Minamisawa K."/>
        </authorList>
    </citation>
    <scope>NUCLEOTIDE SEQUENCE</scope>
    <source>
        <strain evidence="7">XF9</strain>
    </source>
</reference>
<dbReference type="EMBL" id="AP023098">
    <property type="protein sequence ID" value="BCE82271.1"/>
    <property type="molecule type" value="Genomic_DNA"/>
</dbReference>
<evidence type="ECO:0000313" key="5">
    <source>
        <dbReference type="EMBL" id="BCE64966.1"/>
    </source>
</evidence>
<evidence type="ECO:0000313" key="8">
    <source>
        <dbReference type="EMBL" id="BCE90886.1"/>
    </source>
</evidence>
<reference evidence="8" key="2">
    <citation type="submission" date="2020-05" db="EMBL/GenBank/DDBJ databases">
        <title>Complete genome sequence of Bradyrhizobium diazoefficiens XF10 isolated from soybean nodule.</title>
        <authorList>
            <person name="Noda R."/>
            <person name="Kakizaki K."/>
            <person name="Minamisawa K."/>
        </authorList>
    </citation>
    <scope>NUCLEOTIDE SEQUENCE</scope>
    <source>
        <strain evidence="8">XF10</strain>
    </source>
</reference>
<gene>
    <name evidence="8" type="ORF">XF10B_36840</name>
    <name evidence="1" type="ORF">XF1B_37990</name>
    <name evidence="2" type="ORF">XF2B_37000</name>
    <name evidence="3" type="ORF">XF4B_37140</name>
    <name evidence="4" type="ORF">XF5B_37390</name>
    <name evidence="5" type="ORF">XF6B_37650</name>
    <name evidence="6" type="ORF">XF8B_36520</name>
    <name evidence="7" type="ORF">XF9B_36920</name>
</gene>
<reference evidence="5" key="6">
    <citation type="submission" date="2020-05" db="EMBL/GenBank/DDBJ databases">
        <title>Complete genome sequence of Bradyrhizobium diazoefficiens XF6 isolated from soybean nodule.</title>
        <authorList>
            <person name="Noda R."/>
            <person name="Kakizaki K."/>
            <person name="Minamisawa K."/>
        </authorList>
    </citation>
    <scope>NUCLEOTIDE SEQUENCE</scope>
    <source>
        <strain evidence="5">XF6</strain>
    </source>
</reference>
<dbReference type="EMBL" id="AP023091">
    <property type="protein sequence ID" value="BCE21118.1"/>
    <property type="molecule type" value="Genomic_DNA"/>
</dbReference>
<evidence type="ECO:0000313" key="4">
    <source>
        <dbReference type="EMBL" id="BCE56227.1"/>
    </source>
</evidence>
<dbReference type="EMBL" id="AP023099">
    <property type="protein sequence ID" value="BCE90886.1"/>
    <property type="molecule type" value="Genomic_DNA"/>
</dbReference>